<organism evidence="2">
    <name type="scientific">Rhizochromulina marina</name>
    <dbReference type="NCBI Taxonomy" id="1034831"/>
    <lineage>
        <taxon>Eukaryota</taxon>
        <taxon>Sar</taxon>
        <taxon>Stramenopiles</taxon>
        <taxon>Ochrophyta</taxon>
        <taxon>Dictyochophyceae</taxon>
        <taxon>Rhizochromulinales</taxon>
        <taxon>Rhizochromulina</taxon>
    </lineage>
</organism>
<feature type="compositionally biased region" description="Basic and acidic residues" evidence="1">
    <location>
        <begin position="257"/>
        <end position="270"/>
    </location>
</feature>
<reference evidence="2" key="1">
    <citation type="submission" date="2021-01" db="EMBL/GenBank/DDBJ databases">
        <authorList>
            <person name="Corre E."/>
            <person name="Pelletier E."/>
            <person name="Niang G."/>
            <person name="Scheremetjew M."/>
            <person name="Finn R."/>
            <person name="Kale V."/>
            <person name="Holt S."/>
            <person name="Cochrane G."/>
            <person name="Meng A."/>
            <person name="Brown T."/>
            <person name="Cohen L."/>
        </authorList>
    </citation>
    <scope>NUCLEOTIDE SEQUENCE</scope>
    <source>
        <strain evidence="2">CCMP1243</strain>
    </source>
</reference>
<sequence length="449" mass="46394">MSRGGLPGLLPQFMLDWPHHESDWRNLHLSALAGHHQSFPGLSTGLPSINQMAGGGRMLNIASGLAPQFSGVPYATIPGGNMYTGSSEQQLSGVNFVPHPHQSSPTQHPEGSQGGGGGGTGAAGGSHFHSLQPSQHMGQDGSFVPAEPPNMPRSSGELPPMHTRNGVMFEEASMAHVMQHLRSLSPSAIAAAQAAGMLPPNFPAGVLGPGGELYDPTLLMAGADGAHWSQGEDDPTEEQTRMSPEPEFEESTSPFEPRARAEDDATKETEEPAVPELDGDAASLDTDTKASGATPIVPTMPQASHDTGARRPLGAGPAAPQQNGGTTTPPTHHGKGEHGSGVMDDGTSKAAPDESNDMEVEGDITRPDMASSGFATHEPMKPSPLPSVFTAFNGVASTALPAPELQGEKTGASMKQKERHRNSPDGGGDGGDKAGASREVAEDMEGVVL</sequence>
<feature type="compositionally biased region" description="Polar residues" evidence="1">
    <location>
        <begin position="83"/>
        <end position="93"/>
    </location>
</feature>
<dbReference type="AlphaFoldDB" id="A0A7S2RFV3"/>
<protein>
    <submittedName>
        <fullName evidence="2">Uncharacterized protein</fullName>
    </submittedName>
</protein>
<feature type="region of interest" description="Disordered" evidence="1">
    <location>
        <begin position="83"/>
        <end position="163"/>
    </location>
</feature>
<dbReference type="EMBL" id="HBHJ01006267">
    <property type="protein sequence ID" value="CAD9669811.1"/>
    <property type="molecule type" value="Transcribed_RNA"/>
</dbReference>
<feature type="compositionally biased region" description="Gly residues" evidence="1">
    <location>
        <begin position="112"/>
        <end position="124"/>
    </location>
</feature>
<name>A0A7S2RFV3_9STRA</name>
<evidence type="ECO:0000313" key="2">
    <source>
        <dbReference type="EMBL" id="CAD9669811.1"/>
    </source>
</evidence>
<gene>
    <name evidence="2" type="ORF">RMAR1173_LOCUS4111</name>
</gene>
<accession>A0A7S2RFV3</accession>
<feature type="compositionally biased region" description="Low complexity" evidence="1">
    <location>
        <begin position="310"/>
        <end position="331"/>
    </location>
</feature>
<feature type="compositionally biased region" description="Low complexity" evidence="1">
    <location>
        <begin position="98"/>
        <end position="111"/>
    </location>
</feature>
<feature type="compositionally biased region" description="Basic and acidic residues" evidence="1">
    <location>
        <begin position="430"/>
        <end position="441"/>
    </location>
</feature>
<evidence type="ECO:0000256" key="1">
    <source>
        <dbReference type="SAM" id="MobiDB-lite"/>
    </source>
</evidence>
<feature type="region of interest" description="Disordered" evidence="1">
    <location>
        <begin position="225"/>
        <end position="449"/>
    </location>
</feature>
<proteinExistence type="predicted"/>